<dbReference type="CDD" id="cd04723">
    <property type="entry name" value="HisA_HisF"/>
    <property type="match status" value="1"/>
</dbReference>
<dbReference type="Pfam" id="PF00977">
    <property type="entry name" value="His_biosynth"/>
    <property type="match status" value="1"/>
</dbReference>
<evidence type="ECO:0000256" key="8">
    <source>
        <dbReference type="ARBA" id="ARBA00093256"/>
    </source>
</evidence>
<comment type="cofactor">
    <cofactor evidence="1">
        <name>Na(+)</name>
        <dbReference type="ChEBI" id="CHEBI:29101"/>
    </cofactor>
</comment>
<accession>A0ABD1YFG4</accession>
<dbReference type="GO" id="GO:0000105">
    <property type="term" value="P:L-histidine biosynthetic process"/>
    <property type="evidence" value="ECO:0007669"/>
    <property type="project" value="UniProtKB-KW"/>
</dbReference>
<gene>
    <name evidence="12" type="ORF">R1flu_014209</name>
</gene>
<dbReference type="NCBIfam" id="TIGR02129">
    <property type="entry name" value="hisA_euk"/>
    <property type="match status" value="1"/>
</dbReference>
<evidence type="ECO:0000256" key="3">
    <source>
        <dbReference type="ARBA" id="ARBA00009667"/>
    </source>
</evidence>
<comment type="caution">
    <text evidence="12">The sequence shown here is derived from an EMBL/GenBank/DDBJ whole genome shotgun (WGS) entry which is preliminary data.</text>
</comment>
<evidence type="ECO:0000256" key="10">
    <source>
        <dbReference type="RuleBase" id="RU003657"/>
    </source>
</evidence>
<sequence length="344" mass="37334">MAAFVISTRGVGTLHIPFESRGHHPVLGGEAAVLKVRNKELLRSAKQGMVCRAAGDLQSVVQAKDRAVTFRPCIDIHKGKVKQIVGSTLIDAEEISFDIASEEKNSDGGASLVTNFVSEQSAAYFAQLYKSHGLKGGHVIALSKDEASEEEARKALNEYPGGLQFGGGVNPENAQKYLDYGASHVIVTSYVFNQGEFALENLRKLVSVVGKEKLVLDLSCRKKDGQYFVVTDRWQRFSSCPVNKDTLEDLGKYADEFLVHGVDVEGKRLGVDEELVTLLGEYSPIPVTYAGGVSTMDDLDTIIEAGGGKVDVTVGSGLDIFGGPIRFYDVVSWHHKNLGKRNVN</sequence>
<dbReference type="EMBL" id="JBHFFA010000004">
    <property type="protein sequence ID" value="KAL2629523.1"/>
    <property type="molecule type" value="Genomic_DNA"/>
</dbReference>
<keyword evidence="11" id="KW-0150">Chloroplast</keyword>
<dbReference type="InterPro" id="IPR011060">
    <property type="entry name" value="RibuloseP-bd_barrel"/>
</dbReference>
<evidence type="ECO:0000256" key="5">
    <source>
        <dbReference type="ARBA" id="ARBA00022605"/>
    </source>
</evidence>
<evidence type="ECO:0000256" key="2">
    <source>
        <dbReference type="ARBA" id="ARBA00005133"/>
    </source>
</evidence>
<dbReference type="InterPro" id="IPR011858">
    <property type="entry name" value="His6/HISN3"/>
</dbReference>
<comment type="subcellular location">
    <subcellularLocation>
        <location evidence="11">Plastid</location>
        <location evidence="11">Chloroplast</location>
    </subcellularLocation>
</comment>
<dbReference type="InterPro" id="IPR013785">
    <property type="entry name" value="Aldolase_TIM"/>
</dbReference>
<reference evidence="12 13" key="1">
    <citation type="submission" date="2024-09" db="EMBL/GenBank/DDBJ databases">
        <title>Chromosome-scale assembly of Riccia fluitans.</title>
        <authorList>
            <person name="Paukszto L."/>
            <person name="Sawicki J."/>
            <person name="Karawczyk K."/>
            <person name="Piernik-Szablinska J."/>
            <person name="Szczecinska M."/>
            <person name="Mazdziarz M."/>
        </authorList>
    </citation>
    <scope>NUCLEOTIDE SEQUENCE [LARGE SCALE GENOMIC DNA]</scope>
    <source>
        <strain evidence="12">Rf_01</strain>
        <tissue evidence="12">Aerial parts of the thallus</tissue>
    </source>
</reference>
<keyword evidence="5 10" id="KW-0028">Amino-acid biosynthesis</keyword>
<dbReference type="PANTHER" id="PTHR43090:SF2">
    <property type="entry name" value="1-(5-PHOSPHORIBOSYL)-5-[(5-PHOSPHORIBOSYLAMINO)METHYLIDENEAMINO] IMIDAZOLE-4-CARBOXAMIDE ISOMERASE"/>
    <property type="match status" value="1"/>
</dbReference>
<evidence type="ECO:0000256" key="4">
    <source>
        <dbReference type="ARBA" id="ARBA00012550"/>
    </source>
</evidence>
<comment type="similarity">
    <text evidence="3 10">Belongs to the HisA/HisF family.</text>
</comment>
<name>A0ABD1YFG4_9MARC</name>
<dbReference type="GO" id="GO:0003949">
    <property type="term" value="F:1-(5-phosphoribosyl)-5-[(5-phosphoribosylamino)methylideneamino]imidazole-4-carboxamide isomerase activity"/>
    <property type="evidence" value="ECO:0007669"/>
    <property type="project" value="UniProtKB-EC"/>
</dbReference>
<evidence type="ECO:0000256" key="7">
    <source>
        <dbReference type="ARBA" id="ARBA00023235"/>
    </source>
</evidence>
<dbReference type="AlphaFoldDB" id="A0ABD1YFG4"/>
<dbReference type="PANTHER" id="PTHR43090">
    <property type="entry name" value="1-(5-PHOSPHORIBOSYL)-5-[(5-PHOSPHORIBOSYLAMINO)METHYLIDENEAMINO] IMIDAZOLE-4-CARBOXAMIDE ISOMERASE"/>
    <property type="match status" value="1"/>
</dbReference>
<dbReference type="GO" id="GO:0009507">
    <property type="term" value="C:chloroplast"/>
    <property type="evidence" value="ECO:0007669"/>
    <property type="project" value="UniProtKB-SubCell"/>
</dbReference>
<keyword evidence="11" id="KW-0934">Plastid</keyword>
<dbReference type="InterPro" id="IPR006062">
    <property type="entry name" value="His_biosynth"/>
</dbReference>
<keyword evidence="6 10" id="KW-0368">Histidine biosynthesis</keyword>
<dbReference type="Gene3D" id="3.20.20.70">
    <property type="entry name" value="Aldolase class I"/>
    <property type="match status" value="1"/>
</dbReference>
<comment type="catalytic activity">
    <reaction evidence="8">
        <text>1-(5-phospho-beta-D-ribosyl)-5-[(5-phospho-beta-D-ribosylamino)methylideneamino]imidazole-4-carboxamide = 5-[(5-phospho-1-deoxy-D-ribulos-1-ylimino)methylamino]-1-(5-phospho-beta-D-ribosyl)imidazole-4-carboxamide</text>
        <dbReference type="Rhea" id="RHEA:15469"/>
        <dbReference type="ChEBI" id="CHEBI:58435"/>
        <dbReference type="ChEBI" id="CHEBI:58525"/>
        <dbReference type="EC" id="5.3.1.16"/>
    </reaction>
    <physiologicalReaction direction="left-to-right" evidence="8">
        <dbReference type="Rhea" id="RHEA:15470"/>
    </physiologicalReaction>
</comment>
<keyword evidence="7 11" id="KW-0413">Isomerase</keyword>
<keyword evidence="13" id="KW-1185">Reference proteome</keyword>
<evidence type="ECO:0000256" key="9">
    <source>
        <dbReference type="ARBA" id="ARBA00093606"/>
    </source>
</evidence>
<evidence type="ECO:0000313" key="13">
    <source>
        <dbReference type="Proteomes" id="UP001605036"/>
    </source>
</evidence>
<evidence type="ECO:0000256" key="11">
    <source>
        <dbReference type="RuleBase" id="RU364022"/>
    </source>
</evidence>
<dbReference type="SUPFAM" id="SSF51366">
    <property type="entry name" value="Ribulose-phoshate binding barrel"/>
    <property type="match status" value="1"/>
</dbReference>
<evidence type="ECO:0000256" key="1">
    <source>
        <dbReference type="ARBA" id="ARBA00001959"/>
    </source>
</evidence>
<dbReference type="InterPro" id="IPR044524">
    <property type="entry name" value="Isoase_HisA-like"/>
</dbReference>
<dbReference type="FunFam" id="3.20.20.70:FF:000110">
    <property type="entry name" value="1-(5-phosphoribosyl)-5-[(5-phosphoribosylamino)methylideneamino] imidazole-4-carboxamide isomerase, chloroplastic"/>
    <property type="match status" value="1"/>
</dbReference>
<organism evidence="12 13">
    <name type="scientific">Riccia fluitans</name>
    <dbReference type="NCBI Taxonomy" id="41844"/>
    <lineage>
        <taxon>Eukaryota</taxon>
        <taxon>Viridiplantae</taxon>
        <taxon>Streptophyta</taxon>
        <taxon>Embryophyta</taxon>
        <taxon>Marchantiophyta</taxon>
        <taxon>Marchantiopsida</taxon>
        <taxon>Marchantiidae</taxon>
        <taxon>Marchantiales</taxon>
        <taxon>Ricciaceae</taxon>
        <taxon>Riccia</taxon>
    </lineage>
</organism>
<dbReference type="EC" id="5.3.1.16" evidence="4 11"/>
<evidence type="ECO:0000256" key="6">
    <source>
        <dbReference type="ARBA" id="ARBA00023102"/>
    </source>
</evidence>
<evidence type="ECO:0000313" key="12">
    <source>
        <dbReference type="EMBL" id="KAL2629523.1"/>
    </source>
</evidence>
<dbReference type="Proteomes" id="UP001605036">
    <property type="component" value="Unassembled WGS sequence"/>
</dbReference>
<protein>
    <recommendedName>
        <fullName evidence="9 11">1-(5-phosphoribosyl)-5-[(5-phosphoribosylamino)methylideneamino] imidazole-4-carboxamide isomerase HISN3, chloroplastic</fullName>
        <ecNumber evidence="4 11">5.3.1.16</ecNumber>
    </recommendedName>
    <alternativeName>
        <fullName evidence="11">5-proFAR isomerase</fullName>
    </alternativeName>
    <alternativeName>
        <fullName evidence="11">Phosphoribosylformimino-5-aminoimidazole carboxamide ribotide isomerase</fullName>
    </alternativeName>
</protein>
<proteinExistence type="inferred from homology"/>
<comment type="pathway">
    <text evidence="2 11">Amino-acid biosynthesis; L-histidine biosynthesis; L-histidine from 5-phospho-alpha-D-ribose 1-diphosphate: step 4/9.</text>
</comment>